<feature type="region of interest" description="Disordered" evidence="1">
    <location>
        <begin position="239"/>
        <end position="319"/>
    </location>
</feature>
<dbReference type="AlphaFoldDB" id="A0AA39S2N7"/>
<feature type="compositionally biased region" description="Polar residues" evidence="1">
    <location>
        <begin position="265"/>
        <end position="274"/>
    </location>
</feature>
<reference evidence="2" key="1">
    <citation type="journal article" date="2022" name="Plant J.">
        <title>Strategies of tolerance reflected in two North American maple genomes.</title>
        <authorList>
            <person name="McEvoy S.L."/>
            <person name="Sezen U.U."/>
            <person name="Trouern-Trend A."/>
            <person name="McMahon S.M."/>
            <person name="Schaberg P.G."/>
            <person name="Yang J."/>
            <person name="Wegrzyn J.L."/>
            <person name="Swenson N.G."/>
        </authorList>
    </citation>
    <scope>NUCLEOTIDE SEQUENCE</scope>
    <source>
        <strain evidence="2">NS2018</strain>
    </source>
</reference>
<accession>A0AA39S2N7</accession>
<organism evidence="2 3">
    <name type="scientific">Acer saccharum</name>
    <name type="common">Sugar maple</name>
    <dbReference type="NCBI Taxonomy" id="4024"/>
    <lineage>
        <taxon>Eukaryota</taxon>
        <taxon>Viridiplantae</taxon>
        <taxon>Streptophyta</taxon>
        <taxon>Embryophyta</taxon>
        <taxon>Tracheophyta</taxon>
        <taxon>Spermatophyta</taxon>
        <taxon>Magnoliopsida</taxon>
        <taxon>eudicotyledons</taxon>
        <taxon>Gunneridae</taxon>
        <taxon>Pentapetalae</taxon>
        <taxon>rosids</taxon>
        <taxon>malvids</taxon>
        <taxon>Sapindales</taxon>
        <taxon>Sapindaceae</taxon>
        <taxon>Hippocastanoideae</taxon>
        <taxon>Acereae</taxon>
        <taxon>Acer</taxon>
    </lineage>
</organism>
<evidence type="ECO:0000256" key="1">
    <source>
        <dbReference type="SAM" id="MobiDB-lite"/>
    </source>
</evidence>
<sequence>MKNQVEDLQNLETNKRRIGKGVVINASTGKSQAGDISGAVSVGKEVVINASTENSLVGDISGGGLHTDVKVTNSSQEKGSSIYKGKVGDKNPVAVTNSMEVDALVGQDILRPMLDPSTSYKEHRPIECTVLKPTTVPSINKQPNKSEDGPITKEVHSVVKWRRVARVKKGVTANFEFGKNLKLGKREIVVREDCLHHKIKKAKCSVLLGAEVQKSGLASHETPRQNSLYSSRALAADPRFSPPPLALPPTDSVDHTSTTVDPIAPNSSRSTSDMGVQLAAPTTCLPPALGVPTAPQSNLPQPASPASPSADPEPLCPLA</sequence>
<feature type="compositionally biased region" description="Low complexity" evidence="1">
    <location>
        <begin position="248"/>
        <end position="262"/>
    </location>
</feature>
<evidence type="ECO:0000313" key="2">
    <source>
        <dbReference type="EMBL" id="KAK0583851.1"/>
    </source>
</evidence>
<name>A0AA39S2N7_ACESA</name>
<gene>
    <name evidence="2" type="ORF">LWI29_004041</name>
</gene>
<evidence type="ECO:0000313" key="3">
    <source>
        <dbReference type="Proteomes" id="UP001168877"/>
    </source>
</evidence>
<protein>
    <submittedName>
        <fullName evidence="2">Uncharacterized protein</fullName>
    </submittedName>
</protein>
<dbReference type="EMBL" id="JAUESC010000383">
    <property type="protein sequence ID" value="KAK0583851.1"/>
    <property type="molecule type" value="Genomic_DNA"/>
</dbReference>
<keyword evidence="3" id="KW-1185">Reference proteome</keyword>
<proteinExistence type="predicted"/>
<reference evidence="2" key="2">
    <citation type="submission" date="2023-06" db="EMBL/GenBank/DDBJ databases">
        <authorList>
            <person name="Swenson N.G."/>
            <person name="Wegrzyn J.L."/>
            <person name="Mcevoy S.L."/>
        </authorList>
    </citation>
    <scope>NUCLEOTIDE SEQUENCE</scope>
    <source>
        <strain evidence="2">NS2018</strain>
        <tissue evidence="2">Leaf</tissue>
    </source>
</reference>
<dbReference type="Proteomes" id="UP001168877">
    <property type="component" value="Unassembled WGS sequence"/>
</dbReference>
<comment type="caution">
    <text evidence="2">The sequence shown here is derived from an EMBL/GenBank/DDBJ whole genome shotgun (WGS) entry which is preliminary data.</text>
</comment>
<feature type="compositionally biased region" description="Low complexity" evidence="1">
    <location>
        <begin position="294"/>
        <end position="313"/>
    </location>
</feature>